<feature type="non-terminal residue" evidence="1">
    <location>
        <position position="260"/>
    </location>
</feature>
<comment type="caution">
    <text evidence="1">The sequence shown here is derived from an EMBL/GenBank/DDBJ whole genome shotgun (WGS) entry which is preliminary data.</text>
</comment>
<dbReference type="EMBL" id="CM024806">
    <property type="protein sequence ID" value="KAG8009224.1"/>
    <property type="molecule type" value="Genomic_DNA"/>
</dbReference>
<accession>A0ACB7F3W3</accession>
<evidence type="ECO:0000313" key="2">
    <source>
        <dbReference type="Proteomes" id="UP000805704"/>
    </source>
</evidence>
<keyword evidence="2" id="KW-1185">Reference proteome</keyword>
<reference evidence="1" key="1">
    <citation type="submission" date="2020-04" db="EMBL/GenBank/DDBJ databases">
        <title>A chromosome-scale assembly and high-density genetic map of the yellow drum (Nibea albiflora) genome.</title>
        <authorList>
            <person name="Xu D."/>
            <person name="Zhang W."/>
            <person name="Chen R."/>
            <person name="Tan P."/>
            <person name="Wang L."/>
            <person name="Song H."/>
            <person name="Tian L."/>
            <person name="Zhu Q."/>
            <person name="Wang B."/>
        </authorList>
    </citation>
    <scope>NUCLEOTIDE SEQUENCE</scope>
    <source>
        <strain evidence="1">ZJHYS-2018</strain>
    </source>
</reference>
<dbReference type="Proteomes" id="UP000805704">
    <property type="component" value="Chromosome 18"/>
</dbReference>
<name>A0ACB7F3W3_NIBAL</name>
<gene>
    <name evidence="1" type="primary">GRID1.6</name>
    <name evidence="1" type="ORF">GBF38_014661</name>
</gene>
<sequence>MTSAGCNQSRGGSQVTNTKSNKARVETQSFTHQTASSVSVLFTLCSSAIIVLTRCRKAFRTSSSVELILNLLFYGSKLPQRCFKRPCSLEAVETNLASKDSHWVFVNEEISDTEILELTHSALGRMTVIRQIFPLWRDSSSRCMRHNHRISSLLCDPQEGYLQNLEVSNLYLYDSVLMLANAFYRKLEDRKWHSMASLNCIRKSTKPWNGGWSMLETIQKGNITGLTGTMDFKDSGSNSHVQFEILGSSFSETFGKDIKR</sequence>
<evidence type="ECO:0000313" key="1">
    <source>
        <dbReference type="EMBL" id="KAG8009224.1"/>
    </source>
</evidence>
<proteinExistence type="predicted"/>
<organism evidence="1 2">
    <name type="scientific">Nibea albiflora</name>
    <name type="common">Yellow drum</name>
    <name type="synonym">Corvina albiflora</name>
    <dbReference type="NCBI Taxonomy" id="240163"/>
    <lineage>
        <taxon>Eukaryota</taxon>
        <taxon>Metazoa</taxon>
        <taxon>Chordata</taxon>
        <taxon>Craniata</taxon>
        <taxon>Vertebrata</taxon>
        <taxon>Euteleostomi</taxon>
        <taxon>Actinopterygii</taxon>
        <taxon>Neopterygii</taxon>
        <taxon>Teleostei</taxon>
        <taxon>Neoteleostei</taxon>
        <taxon>Acanthomorphata</taxon>
        <taxon>Eupercaria</taxon>
        <taxon>Sciaenidae</taxon>
        <taxon>Nibea</taxon>
    </lineage>
</organism>
<protein>
    <submittedName>
        <fullName evidence="1">Glutamate receptor ionotropic</fullName>
    </submittedName>
</protein>
<keyword evidence="1" id="KW-0675">Receptor</keyword>